<dbReference type="EMBL" id="SOCE01000001">
    <property type="protein sequence ID" value="TDU88416.1"/>
    <property type="molecule type" value="Genomic_DNA"/>
</dbReference>
<dbReference type="Proteomes" id="UP000295151">
    <property type="component" value="Unassembled WGS sequence"/>
</dbReference>
<dbReference type="AlphaFoldDB" id="A0A4R7TAJ6"/>
<dbReference type="InterPro" id="IPR007391">
    <property type="entry name" value="Vancomycin_resist_VanW"/>
</dbReference>
<dbReference type="InterPro" id="IPR052913">
    <property type="entry name" value="Glycopeptide_resist_protein"/>
</dbReference>
<dbReference type="Pfam" id="PF04294">
    <property type="entry name" value="VanW"/>
    <property type="match status" value="1"/>
</dbReference>
<evidence type="ECO:0000313" key="1">
    <source>
        <dbReference type="EMBL" id="TDU88416.1"/>
    </source>
</evidence>
<accession>A0A4R7TAJ6</accession>
<gene>
    <name evidence="1" type="ORF">EV138_1960</name>
</gene>
<dbReference type="PANTHER" id="PTHR35788:SF1">
    <property type="entry name" value="EXPORTED PROTEIN"/>
    <property type="match status" value="1"/>
</dbReference>
<comment type="caution">
    <text evidence="1">The sequence shown here is derived from an EMBL/GenBank/DDBJ whole genome shotgun (WGS) entry which is preliminary data.</text>
</comment>
<evidence type="ECO:0000313" key="2">
    <source>
        <dbReference type="Proteomes" id="UP000295151"/>
    </source>
</evidence>
<protein>
    <submittedName>
        <fullName evidence="1">Vancomycin resistance protein VanW</fullName>
    </submittedName>
</protein>
<proteinExistence type="predicted"/>
<keyword evidence="2" id="KW-1185">Reference proteome</keyword>
<sequence length="353" mass="39417">MMTNLQAPEVGETAELGLAEKLGRAEGSEPVAELSAAEPAAELSAAEPAAELGAVEPVAELSAAELARVLPRVGARRWSQRIPALYPVAVRYHRARRRIEWMRSDTAFAQTRQSADLPVRVKRHKSLLLRQLGETEMWMQHNKVTNLKLACAQVDGLVIRPGETFSFNKLVGNATRRKGYLKGMRLSNGQARPGIGGGICQLANLLHWMVLHSPLTVTQRSTHSFDPFPDNGRVLPWGVGCSIVYNYVDLQFRNDTDRTFQLKVGVGERYLEGEILADESTSSSYRVFARGERFFRAGSEYFRRNEIWRTVIDRRTGAQVRDELVRENVALVKYIPTGVSVIDIDVTQYPPAS</sequence>
<reference evidence="1 2" key="1">
    <citation type="submission" date="2019-03" db="EMBL/GenBank/DDBJ databases">
        <title>Genomic Encyclopedia of Type Strains, Phase III (KMG-III): the genomes of soil and plant-associated and newly described type strains.</title>
        <authorList>
            <person name="Whitman W."/>
        </authorList>
    </citation>
    <scope>NUCLEOTIDE SEQUENCE [LARGE SCALE GENOMIC DNA]</scope>
    <source>
        <strain evidence="1 2">VKM Ac-2575</strain>
    </source>
</reference>
<organism evidence="1 2">
    <name type="scientific">Kribbella voronezhensis</name>
    <dbReference type="NCBI Taxonomy" id="2512212"/>
    <lineage>
        <taxon>Bacteria</taxon>
        <taxon>Bacillati</taxon>
        <taxon>Actinomycetota</taxon>
        <taxon>Actinomycetes</taxon>
        <taxon>Propionibacteriales</taxon>
        <taxon>Kribbellaceae</taxon>
        <taxon>Kribbella</taxon>
    </lineage>
</organism>
<name>A0A4R7TAJ6_9ACTN</name>
<dbReference type="PANTHER" id="PTHR35788">
    <property type="entry name" value="EXPORTED PROTEIN-RELATED"/>
    <property type="match status" value="1"/>
</dbReference>